<evidence type="ECO:0000256" key="1">
    <source>
        <dbReference type="SAM" id="MobiDB-lite"/>
    </source>
</evidence>
<proteinExistence type="predicted"/>
<dbReference type="PANTHER" id="PTHR17117:SF3">
    <property type="entry name" value="NADH DEHYDROGENASE [UBIQUINONE] FLAVOPROTEIN 3, MITOCHONDRIAL"/>
    <property type="match status" value="1"/>
</dbReference>
<dbReference type="EMBL" id="JAIPUX010001232">
    <property type="protein sequence ID" value="KAH0624805.1"/>
    <property type="molecule type" value="Genomic_DNA"/>
</dbReference>
<evidence type="ECO:0000313" key="3">
    <source>
        <dbReference type="Proteomes" id="UP000826234"/>
    </source>
</evidence>
<dbReference type="PANTHER" id="PTHR17117">
    <property type="entry name" value="NADH-UBIQUINONE OXIDOREDUCTASE"/>
    <property type="match status" value="1"/>
</dbReference>
<feature type="compositionally biased region" description="Low complexity" evidence="1">
    <location>
        <begin position="73"/>
        <end position="84"/>
    </location>
</feature>
<organism evidence="2 3">
    <name type="scientific">Phrynosoma platyrhinos</name>
    <name type="common">Desert horned lizard</name>
    <dbReference type="NCBI Taxonomy" id="52577"/>
    <lineage>
        <taxon>Eukaryota</taxon>
        <taxon>Metazoa</taxon>
        <taxon>Chordata</taxon>
        <taxon>Craniata</taxon>
        <taxon>Vertebrata</taxon>
        <taxon>Euteleostomi</taxon>
        <taxon>Lepidosauria</taxon>
        <taxon>Squamata</taxon>
        <taxon>Bifurcata</taxon>
        <taxon>Unidentata</taxon>
        <taxon>Episquamata</taxon>
        <taxon>Toxicofera</taxon>
        <taxon>Iguania</taxon>
        <taxon>Phrynosomatidae</taxon>
        <taxon>Phrynosomatinae</taxon>
        <taxon>Phrynosoma</taxon>
    </lineage>
</organism>
<dbReference type="Pfam" id="PF15880">
    <property type="entry name" value="NDUFV3"/>
    <property type="match status" value="1"/>
</dbReference>
<feature type="region of interest" description="Disordered" evidence="1">
    <location>
        <begin position="44"/>
        <end position="152"/>
    </location>
</feature>
<dbReference type="Proteomes" id="UP000826234">
    <property type="component" value="Unassembled WGS sequence"/>
</dbReference>
<sequence>MHSPNCFPQFTDEGETITNTKADAALKLADEDLRKFLARKTLVAFPQKANLPPLEGGPVFSSARDSSKKSADEGSSSSSSSDSDSSSDSEDDDDDGDGFKEVVKTKVSFPRRDPIPSGDSTMKVNTTSEKHFPQEQVKSKQPEKLHYSQKITESPIKKEQFYQAAADDKLLKFDLVKHPIKQSPKERPLKNTDMGSKIVENQQSAEVTSQQLKASIPEAASRTLPQTKPMLQQVVVQNLTLLNQKASLANEVQHTEIQRTAAVLQEISDDTMPVAETTEKEDMVQEAGVQTEQQQSTLQETKPPVEPAQETFDISSYKNLQHHEYTPYTFVDFDVLLSKLRLPQPSSGKLSPRH</sequence>
<name>A0ABQ7T4W9_PHRPL</name>
<evidence type="ECO:0000313" key="2">
    <source>
        <dbReference type="EMBL" id="KAH0624805.1"/>
    </source>
</evidence>
<feature type="compositionally biased region" description="Acidic residues" evidence="1">
    <location>
        <begin position="85"/>
        <end position="96"/>
    </location>
</feature>
<feature type="region of interest" description="Disordered" evidence="1">
    <location>
        <begin position="286"/>
        <end position="311"/>
    </location>
</feature>
<feature type="compositionally biased region" description="Low complexity" evidence="1">
    <location>
        <begin position="290"/>
        <end position="301"/>
    </location>
</feature>
<feature type="compositionally biased region" description="Basic and acidic residues" evidence="1">
    <location>
        <begin position="128"/>
        <end position="146"/>
    </location>
</feature>
<protein>
    <recommendedName>
        <fullName evidence="4">NADH dehydrogenase [ubiquinone] flavoprotein 3, mitochondrial</fullName>
    </recommendedName>
</protein>
<comment type="caution">
    <text evidence="2">The sequence shown here is derived from an EMBL/GenBank/DDBJ whole genome shotgun (WGS) entry which is preliminary data.</text>
</comment>
<accession>A0ABQ7T4W9</accession>
<gene>
    <name evidence="2" type="ORF">JD844_032628</name>
</gene>
<keyword evidence="3" id="KW-1185">Reference proteome</keyword>
<feature type="compositionally biased region" description="Polar residues" evidence="1">
    <location>
        <begin position="118"/>
        <end position="127"/>
    </location>
</feature>
<dbReference type="InterPro" id="IPR026193">
    <property type="entry name" value="NDUFV3"/>
</dbReference>
<evidence type="ECO:0008006" key="4">
    <source>
        <dbReference type="Google" id="ProtNLM"/>
    </source>
</evidence>
<feature type="compositionally biased region" description="Basic and acidic residues" evidence="1">
    <location>
        <begin position="97"/>
        <end position="114"/>
    </location>
</feature>
<reference evidence="2 3" key="1">
    <citation type="journal article" date="2022" name="Gigascience">
        <title>A chromosome-level genome assembly and annotation of the desert horned lizard, Phrynosoma platyrhinos, provides insight into chromosomal rearrangements among reptiles.</title>
        <authorList>
            <person name="Koochekian N."/>
            <person name="Ascanio A."/>
            <person name="Farleigh K."/>
            <person name="Card D.C."/>
            <person name="Schield D.R."/>
            <person name="Castoe T.A."/>
            <person name="Jezkova T."/>
        </authorList>
    </citation>
    <scope>NUCLEOTIDE SEQUENCE [LARGE SCALE GENOMIC DNA]</scope>
    <source>
        <strain evidence="2">NK-2021</strain>
    </source>
</reference>